<name>A0A261VIN4_9BORD</name>
<dbReference type="RefSeq" id="WP_094811286.1">
    <property type="nucleotide sequence ID" value="NZ_NEVU01000002.1"/>
</dbReference>
<evidence type="ECO:0000313" key="4">
    <source>
        <dbReference type="Proteomes" id="UP000216429"/>
    </source>
</evidence>
<comment type="caution">
    <text evidence="3">The sequence shown here is derived from an EMBL/GenBank/DDBJ whole genome shotgun (WGS) entry which is preliminary data.</text>
</comment>
<accession>A0A261VIN4</accession>
<evidence type="ECO:0000313" key="3">
    <source>
        <dbReference type="EMBL" id="OZI74004.1"/>
    </source>
</evidence>
<sequence length="202" mass="21338">MKVQKLLALTTRAQAIAALAAALAITTPLLPVPAQARVVDATLVRAAGKVTAIDPSTRMLTVTDPNGESVMLQAGPQVRNFDRIKVGDVVQLSYYESLNISVRPKGTGAPEVRTESATTRPTLGKRPQGGAGVQTTVTAEIWHIGRNNNTVILQGPDGSRQTVVVHDPQAIKTLAHLKEGDLVDFTFTRALAGAVVAPAKKH</sequence>
<dbReference type="Proteomes" id="UP000216429">
    <property type="component" value="Unassembled WGS sequence"/>
</dbReference>
<feature type="region of interest" description="Disordered" evidence="1">
    <location>
        <begin position="105"/>
        <end position="132"/>
    </location>
</feature>
<organism evidence="3 4">
    <name type="scientific">Bordetella genomosp. 12</name>
    <dbReference type="NCBI Taxonomy" id="463035"/>
    <lineage>
        <taxon>Bacteria</taxon>
        <taxon>Pseudomonadati</taxon>
        <taxon>Pseudomonadota</taxon>
        <taxon>Betaproteobacteria</taxon>
        <taxon>Burkholderiales</taxon>
        <taxon>Alcaligenaceae</taxon>
        <taxon>Bordetella</taxon>
    </lineage>
</organism>
<dbReference type="AlphaFoldDB" id="A0A261VIN4"/>
<reference evidence="4" key="1">
    <citation type="submission" date="2017-05" db="EMBL/GenBank/DDBJ databases">
        <title>Complete and WGS of Bordetella genogroups.</title>
        <authorList>
            <person name="Spilker T."/>
            <person name="Lipuma J."/>
        </authorList>
    </citation>
    <scope>NUCLEOTIDE SEQUENCE [LARGE SCALE GENOMIC DNA]</scope>
    <source>
        <strain evidence="4">AU6712</strain>
    </source>
</reference>
<keyword evidence="2" id="KW-0732">Signal</keyword>
<evidence type="ECO:0000256" key="2">
    <source>
        <dbReference type="SAM" id="SignalP"/>
    </source>
</evidence>
<feature type="signal peptide" evidence="2">
    <location>
        <begin position="1"/>
        <end position="36"/>
    </location>
</feature>
<evidence type="ECO:0008006" key="5">
    <source>
        <dbReference type="Google" id="ProtNLM"/>
    </source>
</evidence>
<feature type="chain" id="PRO_5013283433" description="Copper-binding protein" evidence="2">
    <location>
        <begin position="37"/>
        <end position="202"/>
    </location>
</feature>
<gene>
    <name evidence="3" type="ORF">CAL22_05750</name>
</gene>
<dbReference type="EMBL" id="NEVU01000002">
    <property type="protein sequence ID" value="OZI74004.1"/>
    <property type="molecule type" value="Genomic_DNA"/>
</dbReference>
<proteinExistence type="predicted"/>
<keyword evidence="4" id="KW-1185">Reference proteome</keyword>
<evidence type="ECO:0000256" key="1">
    <source>
        <dbReference type="SAM" id="MobiDB-lite"/>
    </source>
</evidence>
<protein>
    <recommendedName>
        <fullName evidence="5">Copper-binding protein</fullName>
    </recommendedName>
</protein>
<dbReference type="OrthoDB" id="8684916at2"/>